<evidence type="ECO:0000313" key="3">
    <source>
        <dbReference type="EMBL" id="KAK8864982.1"/>
    </source>
</evidence>
<dbReference type="PANTHER" id="PTHR12984:SF6">
    <property type="entry name" value="SCY1-LIKE PROTEIN 2"/>
    <property type="match status" value="1"/>
</dbReference>
<evidence type="ECO:0000256" key="1">
    <source>
        <dbReference type="SAM" id="MobiDB-lite"/>
    </source>
</evidence>
<feature type="compositionally biased region" description="Pro residues" evidence="1">
    <location>
        <begin position="677"/>
        <end position="688"/>
    </location>
</feature>
<dbReference type="PROSITE" id="PS50011">
    <property type="entry name" value="PROTEIN_KINASE_DOM"/>
    <property type="match status" value="1"/>
</dbReference>
<dbReference type="SUPFAM" id="SSF48371">
    <property type="entry name" value="ARM repeat"/>
    <property type="match status" value="1"/>
</dbReference>
<feature type="compositionally biased region" description="Low complexity" evidence="1">
    <location>
        <begin position="610"/>
        <end position="640"/>
    </location>
</feature>
<dbReference type="Pfam" id="PF00069">
    <property type="entry name" value="Pkinase"/>
    <property type="match status" value="1"/>
</dbReference>
<proteinExistence type="predicted"/>
<dbReference type="EMBL" id="JAPFFF010000016">
    <property type="protein sequence ID" value="KAK8864982.1"/>
    <property type="molecule type" value="Genomic_DNA"/>
</dbReference>
<dbReference type="InterPro" id="IPR016024">
    <property type="entry name" value="ARM-type_fold"/>
</dbReference>
<dbReference type="InterPro" id="IPR011989">
    <property type="entry name" value="ARM-like"/>
</dbReference>
<feature type="domain" description="Protein kinase" evidence="2">
    <location>
        <begin position="9"/>
        <end position="274"/>
    </location>
</feature>
<feature type="region of interest" description="Disordered" evidence="1">
    <location>
        <begin position="604"/>
        <end position="747"/>
    </location>
</feature>
<sequence>MGSDISSNYDSISPIFIAGFWRVHSAIHRTTGESTSLWVLDDQILSNYCKNRADQDKYITSCIYSIQQIRKLHHPQILKISESNDNPKQLAFSAEPVNTCLINEVNLEPDEIEYIASQLSSVLFFLHHNAKIAHLNINPNSIVLTKGFSLKLCGFNYSCNITGETMKVFPSFGEWTNSPYLPNINFSSPEMVTNKTMTNSCDIYSFGCVIYSCYLKRQLFSFTTTNEMIRTLTNGILVHPESASEPMRQILSLCISIKPEKRPTVDDIENSEALNSLQLKTYRYIDSILTKSGAEKFNFFKSLLQSLSIFSQRMLRFKFFPLLMNETQSDSRFGPVTIPLLFQIGALFDRREFLNIVYSPLQNLLTVTKPPEMNLSVFSVMRILIDRIDTEKHIELIYPIYNAAFQSNDPRLHAAAVSYLPMLIKTLHTTTLKNTIIPKLTEFIKVAQEPNIVSNCIATLSECLTRIDHDSLAKLLCPVLSETWLRFRTDDVGSAIMNFVDKIEPEVDTKMRFVIPLISILLSDQILDPNSQLKLVSKAQYAFNQLVNVRQLNSFQPEVQKISNVEKKQQQLLTIAQQQTAVSSNTGYNTISDSQPVSQPYHKFMKKKTQPQQVQAPQQQQQQQQQQINMPQQIIQNQQNKKVPQHLKQKSSQAVDVKNKQRPIVLPKQDVKQDAIPPHPSATPPAPPQQQRKKDFFDDDNNENVREDYSDEIDDAINDAILGERDRTRPANNTKYVPKRSLRHYNT</sequence>
<dbReference type="Gene3D" id="1.25.10.10">
    <property type="entry name" value="Leucine-rich Repeat Variant"/>
    <property type="match status" value="1"/>
</dbReference>
<dbReference type="InterPro" id="IPR000719">
    <property type="entry name" value="Prot_kinase_dom"/>
</dbReference>
<dbReference type="PANTHER" id="PTHR12984">
    <property type="entry name" value="SCY1-RELATED S/T PROTEIN KINASE-LIKE"/>
    <property type="match status" value="1"/>
</dbReference>
<dbReference type="Proteomes" id="UP001470230">
    <property type="component" value="Unassembled WGS sequence"/>
</dbReference>
<keyword evidence="4" id="KW-1185">Reference proteome</keyword>
<reference evidence="3 4" key="1">
    <citation type="submission" date="2024-04" db="EMBL/GenBank/DDBJ databases">
        <title>Tritrichomonas musculus Genome.</title>
        <authorList>
            <person name="Alves-Ferreira E."/>
            <person name="Grigg M."/>
            <person name="Lorenzi H."/>
            <person name="Galac M."/>
        </authorList>
    </citation>
    <scope>NUCLEOTIDE SEQUENCE [LARGE SCALE GENOMIC DNA]</scope>
    <source>
        <strain evidence="3 4">EAF2021</strain>
    </source>
</reference>
<evidence type="ECO:0000313" key="4">
    <source>
        <dbReference type="Proteomes" id="UP001470230"/>
    </source>
</evidence>
<evidence type="ECO:0000259" key="2">
    <source>
        <dbReference type="PROSITE" id="PS50011"/>
    </source>
</evidence>
<protein>
    <recommendedName>
        <fullName evidence="2">Protein kinase domain-containing protein</fullName>
    </recommendedName>
</protein>
<organism evidence="3 4">
    <name type="scientific">Tritrichomonas musculus</name>
    <dbReference type="NCBI Taxonomy" id="1915356"/>
    <lineage>
        <taxon>Eukaryota</taxon>
        <taxon>Metamonada</taxon>
        <taxon>Parabasalia</taxon>
        <taxon>Tritrichomonadida</taxon>
        <taxon>Tritrichomonadidae</taxon>
        <taxon>Tritrichomonas</taxon>
    </lineage>
</organism>
<dbReference type="SUPFAM" id="SSF56112">
    <property type="entry name" value="Protein kinase-like (PK-like)"/>
    <property type="match status" value="1"/>
</dbReference>
<comment type="caution">
    <text evidence="3">The sequence shown here is derived from an EMBL/GenBank/DDBJ whole genome shotgun (WGS) entry which is preliminary data.</text>
</comment>
<accession>A0ABR2IKZ4</accession>
<feature type="compositionally biased region" description="Basic residues" evidence="1">
    <location>
        <begin position="737"/>
        <end position="747"/>
    </location>
</feature>
<dbReference type="SMART" id="SM00220">
    <property type="entry name" value="S_TKc"/>
    <property type="match status" value="1"/>
</dbReference>
<dbReference type="InterPro" id="IPR051177">
    <property type="entry name" value="CIK-Related_Protein"/>
</dbReference>
<gene>
    <name evidence="3" type="ORF">M9Y10_010510</name>
</gene>
<dbReference type="InterPro" id="IPR011009">
    <property type="entry name" value="Kinase-like_dom_sf"/>
</dbReference>
<name>A0ABR2IKZ4_9EUKA</name>
<dbReference type="Gene3D" id="1.10.510.10">
    <property type="entry name" value="Transferase(Phosphotransferase) domain 1"/>
    <property type="match status" value="1"/>
</dbReference>